<evidence type="ECO:0000313" key="3">
    <source>
        <dbReference type="Proteomes" id="UP000252355"/>
    </source>
</evidence>
<dbReference type="Proteomes" id="UP000252355">
    <property type="component" value="Unassembled WGS sequence"/>
</dbReference>
<proteinExistence type="predicted"/>
<dbReference type="AlphaFoldDB" id="A0A367ZTZ4"/>
<evidence type="ECO:0000313" key="2">
    <source>
        <dbReference type="EMBL" id="RCK81526.1"/>
    </source>
</evidence>
<name>A0A367ZTZ4_9BACT</name>
<feature type="region of interest" description="Disordered" evidence="1">
    <location>
        <begin position="1"/>
        <end position="20"/>
    </location>
</feature>
<protein>
    <submittedName>
        <fullName evidence="2">Uncharacterized protein</fullName>
    </submittedName>
</protein>
<dbReference type="EMBL" id="QOQW01000001">
    <property type="protein sequence ID" value="RCK81526.1"/>
    <property type="molecule type" value="Genomic_DNA"/>
</dbReference>
<accession>A0A367ZTZ4</accession>
<reference evidence="2 3" key="1">
    <citation type="submission" date="2018-05" db="EMBL/GenBank/DDBJ databases">
        <title>A metagenomic window into the 2 km-deep terrestrial subsurface aquifer revealed taxonomically and functionally diverse microbial community comprising novel uncultured bacterial lineages.</title>
        <authorList>
            <person name="Kadnikov V.V."/>
            <person name="Mardanov A.V."/>
            <person name="Beletsky A.V."/>
            <person name="Banks D."/>
            <person name="Pimenov N.V."/>
            <person name="Frank Y.A."/>
            <person name="Karnachuk O.V."/>
            <person name="Ravin N.V."/>
        </authorList>
    </citation>
    <scope>NUCLEOTIDE SEQUENCE [LARGE SCALE GENOMIC DNA]</scope>
    <source>
        <strain evidence="2">BY5</strain>
    </source>
</reference>
<sequence>MESVADDQIGFPCQQGGKQGGDPCRVVLAIGIQLNKEFIPTAQGKFISGLQGTAIA</sequence>
<gene>
    <name evidence="2" type="ORF">OZSIB_0660</name>
</gene>
<evidence type="ECO:0000256" key="1">
    <source>
        <dbReference type="SAM" id="MobiDB-lite"/>
    </source>
</evidence>
<comment type="caution">
    <text evidence="2">The sequence shown here is derived from an EMBL/GenBank/DDBJ whole genome shotgun (WGS) entry which is preliminary data.</text>
</comment>
<organism evidence="2 3">
    <name type="scientific">Candidatus Ozemobacter sibiricus</name>
    <dbReference type="NCBI Taxonomy" id="2268124"/>
    <lineage>
        <taxon>Bacteria</taxon>
        <taxon>Candidatus Ozemobacteria</taxon>
        <taxon>Candidatus Ozemobacterales</taxon>
        <taxon>Candidatus Ozemobacteraceae</taxon>
        <taxon>Candidatus Ozemobacter</taxon>
    </lineage>
</organism>